<proteinExistence type="inferred from homology"/>
<dbReference type="EMBL" id="JAEPRA010000001">
    <property type="protein sequence ID" value="KAG2188847.1"/>
    <property type="molecule type" value="Genomic_DNA"/>
</dbReference>
<dbReference type="PANTHER" id="PTHR43442:SF3">
    <property type="entry name" value="GLUCONOKINASE-RELATED"/>
    <property type="match status" value="1"/>
</dbReference>
<keyword evidence="6 9" id="KW-0418">Kinase</keyword>
<dbReference type="InterPro" id="IPR006001">
    <property type="entry name" value="Therm_gnt_kin"/>
</dbReference>
<evidence type="ECO:0000313" key="11">
    <source>
        <dbReference type="Proteomes" id="UP000612746"/>
    </source>
</evidence>
<keyword evidence="5 9" id="KW-0547">Nucleotide-binding</keyword>
<keyword evidence="4 9" id="KW-0808">Transferase</keyword>
<dbReference type="InterPro" id="IPR027417">
    <property type="entry name" value="P-loop_NTPase"/>
</dbReference>
<dbReference type="GO" id="GO:0005737">
    <property type="term" value="C:cytoplasm"/>
    <property type="evidence" value="ECO:0007669"/>
    <property type="project" value="TreeGrafter"/>
</dbReference>
<evidence type="ECO:0000256" key="8">
    <source>
        <dbReference type="ARBA" id="ARBA00048090"/>
    </source>
</evidence>
<dbReference type="GO" id="GO:0005524">
    <property type="term" value="F:ATP binding"/>
    <property type="evidence" value="ECO:0007669"/>
    <property type="project" value="UniProtKB-KW"/>
</dbReference>
<dbReference type="Gene3D" id="3.40.50.300">
    <property type="entry name" value="P-loop containing nucleotide triphosphate hydrolases"/>
    <property type="match status" value="1"/>
</dbReference>
<dbReference type="CDD" id="cd02021">
    <property type="entry name" value="GntK"/>
    <property type="match status" value="1"/>
</dbReference>
<accession>A0A8H7QAA8</accession>
<evidence type="ECO:0000256" key="1">
    <source>
        <dbReference type="ARBA" id="ARBA00004875"/>
    </source>
</evidence>
<dbReference type="Pfam" id="PF13671">
    <property type="entry name" value="AAA_33"/>
    <property type="match status" value="1"/>
</dbReference>
<sequence length="197" mass="21953">MTANYHKPPVPVFIFMGTSGCGKSSVAAACQKILGCEVLEGDELHPKANIDKMSKGIPLVDDDRWPWLNIIRDAFSERAVALYDSPEVDEKSPKRAVMVTCSSLRRSYRELLSKVDATKVSVTFVYLKGSPELLQARMSARHNHFMLAGMLTSQLNTLEEPDQRTENVIVAPIDPPTDAIAKNVVNEAKQRHLLYIE</sequence>
<comment type="pathway">
    <text evidence="1 9">Carbohydrate acid metabolism; D-gluconate degradation.</text>
</comment>
<dbReference type="Proteomes" id="UP000612746">
    <property type="component" value="Unassembled WGS sequence"/>
</dbReference>
<evidence type="ECO:0000256" key="4">
    <source>
        <dbReference type="ARBA" id="ARBA00022679"/>
    </source>
</evidence>
<comment type="similarity">
    <text evidence="2 9">Belongs to the gluconokinase GntK/GntV family.</text>
</comment>
<evidence type="ECO:0000256" key="3">
    <source>
        <dbReference type="ARBA" id="ARBA00012054"/>
    </source>
</evidence>
<dbReference type="SUPFAM" id="SSF52540">
    <property type="entry name" value="P-loop containing nucleoside triphosphate hydrolases"/>
    <property type="match status" value="1"/>
</dbReference>
<dbReference type="AlphaFoldDB" id="A0A8H7QAA8"/>
<evidence type="ECO:0000313" key="10">
    <source>
        <dbReference type="EMBL" id="KAG2188847.1"/>
    </source>
</evidence>
<evidence type="ECO:0000256" key="2">
    <source>
        <dbReference type="ARBA" id="ARBA00008420"/>
    </source>
</evidence>
<dbReference type="UniPathway" id="UPA00792"/>
<comment type="caution">
    <text evidence="10">The sequence shown here is derived from an EMBL/GenBank/DDBJ whole genome shotgun (WGS) entry which is preliminary data.</text>
</comment>
<organism evidence="10 11">
    <name type="scientific">Umbelopsis vinacea</name>
    <dbReference type="NCBI Taxonomy" id="44442"/>
    <lineage>
        <taxon>Eukaryota</taxon>
        <taxon>Fungi</taxon>
        <taxon>Fungi incertae sedis</taxon>
        <taxon>Mucoromycota</taxon>
        <taxon>Mucoromycotina</taxon>
        <taxon>Umbelopsidomycetes</taxon>
        <taxon>Umbelopsidales</taxon>
        <taxon>Umbelopsidaceae</taxon>
        <taxon>Umbelopsis</taxon>
    </lineage>
</organism>
<evidence type="ECO:0000256" key="6">
    <source>
        <dbReference type="ARBA" id="ARBA00022777"/>
    </source>
</evidence>
<gene>
    <name evidence="10" type="ORF">INT44_003987</name>
</gene>
<dbReference type="OrthoDB" id="275177at2759"/>
<dbReference type="NCBIfam" id="TIGR01313">
    <property type="entry name" value="therm_gnt_kin"/>
    <property type="match status" value="1"/>
</dbReference>
<dbReference type="PANTHER" id="PTHR43442">
    <property type="entry name" value="GLUCONOKINASE-RELATED"/>
    <property type="match status" value="1"/>
</dbReference>
<evidence type="ECO:0000256" key="9">
    <source>
        <dbReference type="RuleBase" id="RU363066"/>
    </source>
</evidence>
<comment type="catalytic activity">
    <reaction evidence="8 9">
        <text>D-gluconate + ATP = 6-phospho-D-gluconate + ADP + H(+)</text>
        <dbReference type="Rhea" id="RHEA:19433"/>
        <dbReference type="ChEBI" id="CHEBI:15378"/>
        <dbReference type="ChEBI" id="CHEBI:18391"/>
        <dbReference type="ChEBI" id="CHEBI:30616"/>
        <dbReference type="ChEBI" id="CHEBI:58759"/>
        <dbReference type="ChEBI" id="CHEBI:456216"/>
        <dbReference type="EC" id="2.7.1.12"/>
    </reaction>
</comment>
<evidence type="ECO:0000256" key="7">
    <source>
        <dbReference type="ARBA" id="ARBA00022840"/>
    </source>
</evidence>
<dbReference type="EC" id="2.7.1.12" evidence="3 9"/>
<keyword evidence="11" id="KW-1185">Reference proteome</keyword>
<evidence type="ECO:0000256" key="5">
    <source>
        <dbReference type="ARBA" id="ARBA00022741"/>
    </source>
</evidence>
<protein>
    <recommendedName>
        <fullName evidence="3 9">Gluconokinase</fullName>
        <ecNumber evidence="3 9">2.7.1.12</ecNumber>
    </recommendedName>
</protein>
<name>A0A8H7QAA8_9FUNG</name>
<dbReference type="GO" id="GO:0005975">
    <property type="term" value="P:carbohydrate metabolic process"/>
    <property type="evidence" value="ECO:0007669"/>
    <property type="project" value="InterPro"/>
</dbReference>
<reference evidence="10" key="1">
    <citation type="submission" date="2020-12" db="EMBL/GenBank/DDBJ databases">
        <title>Metabolic potential, ecology and presence of endohyphal bacteria is reflected in genomic diversity of Mucoromycotina.</title>
        <authorList>
            <person name="Muszewska A."/>
            <person name="Okrasinska A."/>
            <person name="Steczkiewicz K."/>
            <person name="Drgas O."/>
            <person name="Orlowska M."/>
            <person name="Perlinska-Lenart U."/>
            <person name="Aleksandrzak-Piekarczyk T."/>
            <person name="Szatraj K."/>
            <person name="Zielenkiewicz U."/>
            <person name="Pilsyk S."/>
            <person name="Malc E."/>
            <person name="Mieczkowski P."/>
            <person name="Kruszewska J.S."/>
            <person name="Biernat P."/>
            <person name="Pawlowska J."/>
        </authorList>
    </citation>
    <scope>NUCLEOTIDE SEQUENCE</scope>
    <source>
        <strain evidence="10">WA0000051536</strain>
    </source>
</reference>
<dbReference type="PROSITE" id="PS51257">
    <property type="entry name" value="PROKAR_LIPOPROTEIN"/>
    <property type="match status" value="1"/>
</dbReference>
<keyword evidence="7 9" id="KW-0067">ATP-binding</keyword>
<dbReference type="GO" id="GO:0046316">
    <property type="term" value="F:gluconokinase activity"/>
    <property type="evidence" value="ECO:0007669"/>
    <property type="project" value="UniProtKB-EC"/>
</dbReference>